<name>M5DNC9_9GAMM</name>
<organism evidence="5 6">
    <name type="scientific">Thalassolituus oleivorans MIL-1</name>
    <dbReference type="NCBI Taxonomy" id="1298593"/>
    <lineage>
        <taxon>Bacteria</taxon>
        <taxon>Pseudomonadati</taxon>
        <taxon>Pseudomonadota</taxon>
        <taxon>Gammaproteobacteria</taxon>
        <taxon>Oceanospirillales</taxon>
        <taxon>Oceanospirillaceae</taxon>
        <taxon>Thalassolituus</taxon>
    </lineage>
</organism>
<dbReference type="PATRIC" id="fig|1298593.3.peg.484"/>
<comment type="similarity">
    <text evidence="1">Belongs to the Mu gp47/PBSX XkdT family.</text>
</comment>
<dbReference type="Pfam" id="PF04865">
    <property type="entry name" value="Baseplate_J"/>
    <property type="match status" value="1"/>
</dbReference>
<feature type="domain" description="Baseplate J-like central" evidence="3">
    <location>
        <begin position="190"/>
        <end position="257"/>
    </location>
</feature>
<dbReference type="InterPro" id="IPR052399">
    <property type="entry name" value="Phage_Baseplate_Assmbl_Protein"/>
</dbReference>
<dbReference type="EMBL" id="HF680312">
    <property type="protein sequence ID" value="CCU70946.1"/>
    <property type="molecule type" value="Genomic_DNA"/>
</dbReference>
<proteinExistence type="inferred from homology"/>
<dbReference type="Pfam" id="PF26079">
    <property type="entry name" value="Baseplate_J_C"/>
    <property type="match status" value="1"/>
</dbReference>
<dbReference type="KEGG" id="tol:TOL_0507"/>
<feature type="domain" description="Baseplate protein J-like barrel" evidence="2">
    <location>
        <begin position="92"/>
        <end position="168"/>
    </location>
</feature>
<evidence type="ECO:0000313" key="5">
    <source>
        <dbReference type="EMBL" id="CCU70946.1"/>
    </source>
</evidence>
<dbReference type="AlphaFoldDB" id="M5DNC9"/>
<evidence type="ECO:0000259" key="4">
    <source>
        <dbReference type="Pfam" id="PF26079"/>
    </source>
</evidence>
<dbReference type="InterPro" id="IPR006949">
    <property type="entry name" value="Barrel_Baseplate_J-like"/>
</dbReference>
<evidence type="ECO:0000256" key="1">
    <source>
        <dbReference type="ARBA" id="ARBA00038087"/>
    </source>
</evidence>
<accession>M5DNC9</accession>
<dbReference type="eggNOG" id="COG3299">
    <property type="taxonomic scope" value="Bacteria"/>
</dbReference>
<reference evidence="5 6" key="1">
    <citation type="journal article" date="2013" name="Genome Announc.">
        <title>Genome Sequence of Thalassolituus oleivorans MIL-1 (DSM 14913T).</title>
        <authorList>
            <person name="Golyshin P.N."/>
            <person name="Werner J."/>
            <person name="Chernikova T.N."/>
            <person name="Tran H."/>
            <person name="Ferrer M."/>
            <person name="Yakimov M.M."/>
            <person name="Teeling H."/>
            <person name="Golyshina O.V."/>
        </authorList>
    </citation>
    <scope>NUCLEOTIDE SEQUENCE [LARGE SCALE GENOMIC DNA]</scope>
    <source>
        <strain evidence="5 6">MIL-1</strain>
    </source>
</reference>
<protein>
    <submittedName>
        <fullName evidence="5">Baseplate J-like protein</fullName>
    </submittedName>
</protein>
<keyword evidence="6" id="KW-1185">Reference proteome</keyword>
<dbReference type="GeneID" id="79175491"/>
<dbReference type="Proteomes" id="UP000011866">
    <property type="component" value="Chromosome"/>
</dbReference>
<evidence type="ECO:0000259" key="3">
    <source>
        <dbReference type="Pfam" id="PF26078"/>
    </source>
</evidence>
<dbReference type="InterPro" id="IPR058531">
    <property type="entry name" value="Baseplate_J_M"/>
</dbReference>
<dbReference type="PANTHER" id="PTHR37829">
    <property type="entry name" value="PHAGE-LIKE ELEMENT PBSX PROTEIN XKDT"/>
    <property type="match status" value="1"/>
</dbReference>
<dbReference type="PANTHER" id="PTHR37829:SF3">
    <property type="entry name" value="PROTEIN JAYE-RELATED"/>
    <property type="match status" value="1"/>
</dbReference>
<evidence type="ECO:0000259" key="2">
    <source>
        <dbReference type="Pfam" id="PF04865"/>
    </source>
</evidence>
<dbReference type="RefSeq" id="WP_015485686.1">
    <property type="nucleotide sequence ID" value="NC_020888.1"/>
</dbReference>
<sequence>MPFERPSLATLKARIAADIERNSGESATARGDIYYPIAQAHAGACYGLHTHLDYNRDQLFDDTADNENLLRRAAEMGIYQIAATRAAGTAIIAATDGTVIPAETIFTKDQIAYRVTESATAESGSATLNLRAVEPGINGNLTVGKTLTISATIAGADTTATVVEISGGAESESISRVRERLADRRQNPPMGGNANDYITWAKEAHVDVTRAWSYPNENGLGTVVVRFVTDDLATPIPSPAHITAVQDYTDTVRPAGMAGFSVATIVAAPLDITFTSLTPDTSDVRLAVEAELDDLIKREATPGGILLISAINEAISAAAGETDHAIDLVADITSNQNQLIVLGTITWPV</sequence>
<dbReference type="HOGENOM" id="CLU_039609_1_0_6"/>
<dbReference type="Pfam" id="PF26078">
    <property type="entry name" value="Baseplate_J_M"/>
    <property type="match status" value="1"/>
</dbReference>
<evidence type="ECO:0000313" key="6">
    <source>
        <dbReference type="Proteomes" id="UP000011866"/>
    </source>
</evidence>
<dbReference type="InterPro" id="IPR058530">
    <property type="entry name" value="Baseplate_J-like_C"/>
</dbReference>
<feature type="domain" description="Baseplate J-like C-terminal" evidence="4">
    <location>
        <begin position="271"/>
        <end position="347"/>
    </location>
</feature>
<gene>
    <name evidence="5" type="ORF">TOL_0507</name>
</gene>